<protein>
    <submittedName>
        <fullName evidence="2">Uncharacterized protein</fullName>
    </submittedName>
</protein>
<comment type="caution">
    <text evidence="2">The sequence shown here is derived from an EMBL/GenBank/DDBJ whole genome shotgun (WGS) entry which is preliminary data.</text>
</comment>
<reference evidence="2" key="1">
    <citation type="journal article" date="2014" name="Int. J. Syst. Evol. Microbiol.">
        <title>Complete genome sequence of Corynebacterium casei LMG S-19264T (=DSM 44701T), isolated from a smear-ripened cheese.</title>
        <authorList>
            <consortium name="US DOE Joint Genome Institute (JGI-PGF)"/>
            <person name="Walter F."/>
            <person name="Albersmeier A."/>
            <person name="Kalinowski J."/>
            <person name="Ruckert C."/>
        </authorList>
    </citation>
    <scope>NUCLEOTIDE SEQUENCE</scope>
    <source>
        <strain evidence="2">JCM 3302</strain>
    </source>
</reference>
<evidence type="ECO:0000313" key="2">
    <source>
        <dbReference type="EMBL" id="GHF13922.1"/>
    </source>
</evidence>
<dbReference type="EMBL" id="BNBC01000066">
    <property type="protein sequence ID" value="GHF13922.1"/>
    <property type="molecule type" value="Genomic_DNA"/>
</dbReference>
<reference evidence="2" key="2">
    <citation type="submission" date="2020-09" db="EMBL/GenBank/DDBJ databases">
        <authorList>
            <person name="Sun Q."/>
            <person name="Ohkuma M."/>
        </authorList>
    </citation>
    <scope>NUCLEOTIDE SEQUENCE</scope>
    <source>
        <strain evidence="2">JCM 3302</strain>
    </source>
</reference>
<evidence type="ECO:0000313" key="3">
    <source>
        <dbReference type="Proteomes" id="UP000641386"/>
    </source>
</evidence>
<keyword evidence="3" id="KW-1185">Reference proteome</keyword>
<accession>A0A919AN39</accession>
<sequence>MLLMLRDLPGLFRTRQDNRGRQRPTGHFSRPTGGRLADARGGWTSSHPDRGPHTVVRAQASNGVVSPRGQGIGARYGVRVFQMPRPCVATYTWLPSGLGER</sequence>
<name>A0A919AN39_9ACTN</name>
<dbReference type="AlphaFoldDB" id="A0A919AN39"/>
<evidence type="ECO:0000256" key="1">
    <source>
        <dbReference type="SAM" id="MobiDB-lite"/>
    </source>
</evidence>
<organism evidence="2 3">
    <name type="scientific">Streptomyces spiralis</name>
    <dbReference type="NCBI Taxonomy" id="66376"/>
    <lineage>
        <taxon>Bacteria</taxon>
        <taxon>Bacillati</taxon>
        <taxon>Actinomycetota</taxon>
        <taxon>Actinomycetes</taxon>
        <taxon>Kitasatosporales</taxon>
        <taxon>Streptomycetaceae</taxon>
        <taxon>Streptomyces</taxon>
    </lineage>
</organism>
<gene>
    <name evidence="2" type="ORF">GCM10014715_81770</name>
</gene>
<feature type="region of interest" description="Disordered" evidence="1">
    <location>
        <begin position="1"/>
        <end position="54"/>
    </location>
</feature>
<dbReference type="Proteomes" id="UP000641386">
    <property type="component" value="Unassembled WGS sequence"/>
</dbReference>
<proteinExistence type="predicted"/>